<dbReference type="Gene3D" id="4.10.60.10">
    <property type="entry name" value="Zinc finger, CCHC-type"/>
    <property type="match status" value="2"/>
</dbReference>
<keyword evidence="5" id="KW-0862">Zinc</keyword>
<keyword evidence="6" id="KW-0539">Nucleus</keyword>
<protein>
    <recommendedName>
        <fullName evidence="7">Zinc finger CCHC domain-containing protein 7</fullName>
    </recommendedName>
    <alternativeName>
        <fullName evidence="8">TRAMP-like complex RNA-binding factor ZCCHC7</fullName>
    </alternativeName>
</protein>
<comment type="caution">
    <text evidence="11">The sequence shown here is derived from an EMBL/GenBank/DDBJ whole genome shotgun (WGS) entry which is preliminary data.</text>
</comment>
<feature type="compositionally biased region" description="Polar residues" evidence="9">
    <location>
        <begin position="301"/>
        <end position="316"/>
    </location>
</feature>
<dbReference type="GO" id="GO:0071035">
    <property type="term" value="P:nuclear polyadenylation-dependent rRNA catabolic process"/>
    <property type="evidence" value="ECO:0007669"/>
    <property type="project" value="TreeGrafter"/>
</dbReference>
<feature type="region of interest" description="Disordered" evidence="9">
    <location>
        <begin position="337"/>
        <end position="424"/>
    </location>
</feature>
<comment type="subcellular location">
    <subcellularLocation>
        <location evidence="1">Nucleus</location>
    </subcellularLocation>
</comment>
<sequence>MDLAKEDASLFYEDRRIESNSPGNQDDSEDEDRQQELEEMLYSQIHYDDSVINNTSIEDKGLPVGNVNVKPSTPSNQSSKFGHSSSGRQGSSPGLKLPTGCTPSQFNHPGRTKASRYYDVNQDVKNADPIFVAPQIPSQTRNTRSNRTSAQQRSGVEASIIRAGGCHPISPVNQTILRKENKNQNDSSGGVNLNVSSPKPHSIDAAVTSDAPGREKSDVSEKDEADPPTSSSSLSPVLSTESQSGTPERKVADTKTPNKSNQRQLPSPSTKNKQHSIEAKMSKVLSSMLDDESRSSLEESQVASMCPTQDLNTESGWSVGMSWADMSSRFSFGVDSIEEESVSSLQLHDSTPAESRTNTPDLQASHEEKDKEEEEESRYQKQLKTKSTIKDDEQNKSESDSESEVGSVVEVAPPVRATPPLVDISDGEYVPTIEQKKVKAKTSKDDIVVLFSKQRSGRRQSGRSKKQPDYVVESSSDDDVVILDEPLLPTPRTETPTKVPSKRSCPAEGNSKIPQKRLSHGQDKNNSAITTDRVKEMNDLAQDFVISKEEKELLQRGKELLESPLLEASHRKGTEELDRWLYDPIKSTRSLGHEKMLKNMSSHPDLWKLCPDDLFLKRKSVHGPKCSNCNTFGHKPRLCPEPKKVAVCHMCGNPGHPETRCFMKMCLRCGEKNGVFTDRCNSCISHNPCKICQCRDHGWKMCPDLWRRYHLTTSDGKIVEPVGDDKRPKHEHWCSNCAGRGHLSHECRKAQWKCQSITPYIRSYATASDEEAKVEQPHEMSMLLSDRGAALLSSNEGKTFLQSLSERSNVPILPNLDGTFKTLAIQGVSLRLDEVRQHIINWIKQEEKKLLKDHLTQEASVLLDPWELPKPLSNDLDEVADVVGRQLNVLDSPLSFDMTVKEIHELFKNAGPPNKITKKKRLCRVLNLILLGKCGFKDGAKHVKALRSLAVTIRERKGGTRKELLDKVRKHFKPLFSGQIRHDYVELIQKFYANAVFVEKFDKQQNNSQVIVQPNSLVGEPDSNEDSELNLCMSSSPSVVSDAMLHKVPEDLRKKNIAKAVKANLLDEEYCKARKIAPVVLKNLSSRFIYSYNQNQLSKIYGELRTKNLSKEKRRQCIRRITMLCKKLSKQYNINLSL</sequence>
<feature type="compositionally biased region" description="Polar residues" evidence="9">
    <location>
        <begin position="184"/>
        <end position="199"/>
    </location>
</feature>
<dbReference type="PANTHER" id="PTHR46543:SF1">
    <property type="entry name" value="ZINC FINGER CCHC DOMAIN-CONTAINING PROTEIN 7"/>
    <property type="match status" value="1"/>
</dbReference>
<feature type="compositionally biased region" description="Polar residues" evidence="9">
    <location>
        <begin position="136"/>
        <end position="154"/>
    </location>
</feature>
<dbReference type="InterPro" id="IPR036875">
    <property type="entry name" value="Znf_CCHC_sf"/>
</dbReference>
<feature type="compositionally biased region" description="Low complexity" evidence="9">
    <location>
        <begin position="227"/>
        <end position="244"/>
    </location>
</feature>
<feature type="region of interest" description="Disordered" evidence="9">
    <location>
        <begin position="451"/>
        <end position="526"/>
    </location>
</feature>
<keyword evidence="2" id="KW-0479">Metal-binding</keyword>
<name>A0AAV7X8Z6_9NEOP</name>
<dbReference type="InterPro" id="IPR001878">
    <property type="entry name" value="Znf_CCHC"/>
</dbReference>
<dbReference type="GO" id="GO:0008270">
    <property type="term" value="F:zinc ion binding"/>
    <property type="evidence" value="ECO:0007669"/>
    <property type="project" value="UniProtKB-KW"/>
</dbReference>
<evidence type="ECO:0000256" key="9">
    <source>
        <dbReference type="SAM" id="MobiDB-lite"/>
    </source>
</evidence>
<dbReference type="InterPro" id="IPR051644">
    <property type="entry name" value="TRAMP_AT-DNA-binding"/>
</dbReference>
<keyword evidence="12" id="KW-1185">Reference proteome</keyword>
<dbReference type="GO" id="GO:0031499">
    <property type="term" value="C:TRAMP complex"/>
    <property type="evidence" value="ECO:0007669"/>
    <property type="project" value="TreeGrafter"/>
</dbReference>
<evidence type="ECO:0000256" key="1">
    <source>
        <dbReference type="ARBA" id="ARBA00004123"/>
    </source>
</evidence>
<proteinExistence type="predicted"/>
<feature type="compositionally biased region" description="Polar residues" evidence="9">
    <location>
        <begin position="255"/>
        <end position="271"/>
    </location>
</feature>
<evidence type="ECO:0000313" key="11">
    <source>
        <dbReference type="EMBL" id="KAJ1520898.1"/>
    </source>
</evidence>
<dbReference type="SUPFAM" id="SSF57756">
    <property type="entry name" value="Retrovirus zinc finger-like domains"/>
    <property type="match status" value="1"/>
</dbReference>
<dbReference type="AlphaFoldDB" id="A0AAV7X8Z6"/>
<dbReference type="Proteomes" id="UP001075354">
    <property type="component" value="Chromosome 14"/>
</dbReference>
<accession>A0AAV7X8Z6</accession>
<feature type="region of interest" description="Disordered" evidence="9">
    <location>
        <begin position="52"/>
        <end position="316"/>
    </location>
</feature>
<feature type="compositionally biased region" description="Basic and acidic residues" evidence="9">
    <location>
        <begin position="388"/>
        <end position="399"/>
    </location>
</feature>
<feature type="compositionally biased region" description="Basic and acidic residues" evidence="9">
    <location>
        <begin position="1"/>
        <end position="18"/>
    </location>
</feature>
<evidence type="ECO:0000313" key="12">
    <source>
        <dbReference type="Proteomes" id="UP001075354"/>
    </source>
</evidence>
<feature type="domain" description="CCHC-type" evidence="10">
    <location>
        <begin position="733"/>
        <end position="749"/>
    </location>
</feature>
<feature type="compositionally biased region" description="Polar residues" evidence="9">
    <location>
        <begin position="69"/>
        <end position="92"/>
    </location>
</feature>
<evidence type="ECO:0000256" key="2">
    <source>
        <dbReference type="ARBA" id="ARBA00022723"/>
    </source>
</evidence>
<dbReference type="EMBL" id="JAPTSV010000014">
    <property type="protein sequence ID" value="KAJ1520898.1"/>
    <property type="molecule type" value="Genomic_DNA"/>
</dbReference>
<evidence type="ECO:0000256" key="7">
    <source>
        <dbReference type="ARBA" id="ARBA00041190"/>
    </source>
</evidence>
<feature type="compositionally biased region" description="Basic residues" evidence="9">
    <location>
        <begin position="455"/>
        <end position="465"/>
    </location>
</feature>
<evidence type="ECO:0000259" key="10">
    <source>
        <dbReference type="SMART" id="SM00343"/>
    </source>
</evidence>
<evidence type="ECO:0000256" key="3">
    <source>
        <dbReference type="ARBA" id="ARBA00022737"/>
    </source>
</evidence>
<dbReference type="GO" id="GO:0071036">
    <property type="term" value="P:nuclear polyadenylation-dependent snoRNA catabolic process"/>
    <property type="evidence" value="ECO:0007669"/>
    <property type="project" value="TreeGrafter"/>
</dbReference>
<feature type="region of interest" description="Disordered" evidence="9">
    <location>
        <begin position="1"/>
        <end position="35"/>
    </location>
</feature>
<feature type="compositionally biased region" description="Basic and acidic residues" evidence="9">
    <location>
        <begin position="212"/>
        <end position="222"/>
    </location>
</feature>
<dbReference type="PANTHER" id="PTHR46543">
    <property type="entry name" value="ZINC FINGER CCHC DOMAIN-CONTAINING PROTEIN 7"/>
    <property type="match status" value="1"/>
</dbReference>
<evidence type="ECO:0000256" key="5">
    <source>
        <dbReference type="ARBA" id="ARBA00022833"/>
    </source>
</evidence>
<evidence type="ECO:0000256" key="4">
    <source>
        <dbReference type="ARBA" id="ARBA00022771"/>
    </source>
</evidence>
<keyword evidence="3" id="KW-0677">Repeat</keyword>
<dbReference type="GO" id="GO:0071037">
    <property type="term" value="P:nuclear polyadenylation-dependent snRNA catabolic process"/>
    <property type="evidence" value="ECO:0007669"/>
    <property type="project" value="TreeGrafter"/>
</dbReference>
<keyword evidence="4" id="KW-0863">Zinc-finger</keyword>
<evidence type="ECO:0000256" key="6">
    <source>
        <dbReference type="ARBA" id="ARBA00023242"/>
    </source>
</evidence>
<dbReference type="GO" id="GO:0071038">
    <property type="term" value="P:TRAMP-dependent tRNA surveillance pathway"/>
    <property type="evidence" value="ECO:0007669"/>
    <property type="project" value="TreeGrafter"/>
</dbReference>
<feature type="domain" description="CCHC-type" evidence="10">
    <location>
        <begin position="647"/>
        <end position="663"/>
    </location>
</feature>
<feature type="domain" description="CCHC-type" evidence="10">
    <location>
        <begin position="625"/>
        <end position="641"/>
    </location>
</feature>
<dbReference type="SMART" id="SM00343">
    <property type="entry name" value="ZnF_C2HC"/>
    <property type="match status" value="3"/>
</dbReference>
<gene>
    <name evidence="11" type="ORF">ONE63_003978</name>
</gene>
<dbReference type="GO" id="GO:0071031">
    <property type="term" value="P:nuclear mRNA surveillance of mRNA 3'-end processing"/>
    <property type="evidence" value="ECO:0007669"/>
    <property type="project" value="TreeGrafter"/>
</dbReference>
<dbReference type="EMBL" id="JAPTSV010000014">
    <property type="protein sequence ID" value="KAJ1520897.1"/>
    <property type="molecule type" value="Genomic_DNA"/>
</dbReference>
<evidence type="ECO:0000256" key="8">
    <source>
        <dbReference type="ARBA" id="ARBA00043023"/>
    </source>
</evidence>
<reference evidence="11" key="1">
    <citation type="submission" date="2022-12" db="EMBL/GenBank/DDBJ databases">
        <title>Chromosome-level genome assembly of the bean flower thrips Megalurothrips usitatus.</title>
        <authorList>
            <person name="Ma L."/>
            <person name="Liu Q."/>
            <person name="Li H."/>
            <person name="Cai W."/>
        </authorList>
    </citation>
    <scope>NUCLEOTIDE SEQUENCE</scope>
    <source>
        <strain evidence="11">Cailab_2022a</strain>
    </source>
</reference>
<organism evidence="11 12">
    <name type="scientific">Megalurothrips usitatus</name>
    <name type="common">bean blossom thrips</name>
    <dbReference type="NCBI Taxonomy" id="439358"/>
    <lineage>
        <taxon>Eukaryota</taxon>
        <taxon>Metazoa</taxon>
        <taxon>Ecdysozoa</taxon>
        <taxon>Arthropoda</taxon>
        <taxon>Hexapoda</taxon>
        <taxon>Insecta</taxon>
        <taxon>Pterygota</taxon>
        <taxon>Neoptera</taxon>
        <taxon>Paraneoptera</taxon>
        <taxon>Thysanoptera</taxon>
        <taxon>Terebrantia</taxon>
        <taxon>Thripoidea</taxon>
        <taxon>Thripidae</taxon>
        <taxon>Megalurothrips</taxon>
    </lineage>
</organism>
<dbReference type="GO" id="GO:0071039">
    <property type="term" value="P:nuclear polyadenylation-dependent CUT catabolic process"/>
    <property type="evidence" value="ECO:0007669"/>
    <property type="project" value="TreeGrafter"/>
</dbReference>
<feature type="compositionally biased region" description="Acidic residues" evidence="9">
    <location>
        <begin position="26"/>
        <end position="35"/>
    </location>
</feature>
<dbReference type="GO" id="GO:0003723">
    <property type="term" value="F:RNA binding"/>
    <property type="evidence" value="ECO:0007669"/>
    <property type="project" value="TreeGrafter"/>
</dbReference>
<feature type="compositionally biased region" description="Low complexity" evidence="9">
    <location>
        <begin position="485"/>
        <end position="497"/>
    </location>
</feature>
<feature type="compositionally biased region" description="Polar residues" evidence="9">
    <location>
        <begin position="342"/>
        <end position="362"/>
    </location>
</feature>